<organism evidence="1 2">
    <name type="scientific">Variovorax paradoxus</name>
    <dbReference type="NCBI Taxonomy" id="34073"/>
    <lineage>
        <taxon>Bacteria</taxon>
        <taxon>Pseudomonadati</taxon>
        <taxon>Pseudomonadota</taxon>
        <taxon>Betaproteobacteria</taxon>
        <taxon>Burkholderiales</taxon>
        <taxon>Comamonadaceae</taxon>
        <taxon>Variovorax</taxon>
    </lineage>
</organism>
<dbReference type="Proteomes" id="UP000249135">
    <property type="component" value="Unassembled WGS sequence"/>
</dbReference>
<reference evidence="1 2" key="1">
    <citation type="submission" date="2017-08" db="EMBL/GenBank/DDBJ databases">
        <title>Infants hospitalized years apart are colonized by the same room-sourced microbial strains.</title>
        <authorList>
            <person name="Brooks B."/>
            <person name="Olm M.R."/>
            <person name="Firek B.A."/>
            <person name="Baker R."/>
            <person name="Thomas B.C."/>
            <person name="Morowitz M.J."/>
            <person name="Banfield J.F."/>
        </authorList>
    </citation>
    <scope>NUCLEOTIDE SEQUENCE [LARGE SCALE GENOMIC DNA]</scope>
    <source>
        <strain evidence="1">S2_005_003_R2_41</strain>
    </source>
</reference>
<gene>
    <name evidence="1" type="ORF">DI563_02890</name>
</gene>
<proteinExistence type="predicted"/>
<evidence type="ECO:0000313" key="1">
    <source>
        <dbReference type="EMBL" id="PZQ77706.1"/>
    </source>
</evidence>
<sequence length="66" mass="7058">MDLFDSSPTVLRHPVWYSDTASEAMTLPLSADNYSVAHAVGADGRWTVTSSTGEIVYRGIGPVTVT</sequence>
<accession>A0A2W5QL49</accession>
<dbReference type="EMBL" id="QFPP01000012">
    <property type="protein sequence ID" value="PZQ77706.1"/>
    <property type="molecule type" value="Genomic_DNA"/>
</dbReference>
<protein>
    <submittedName>
        <fullName evidence="1">Uncharacterized protein</fullName>
    </submittedName>
</protein>
<name>A0A2W5QL49_VARPD</name>
<evidence type="ECO:0000313" key="2">
    <source>
        <dbReference type="Proteomes" id="UP000249135"/>
    </source>
</evidence>
<comment type="caution">
    <text evidence="1">The sequence shown here is derived from an EMBL/GenBank/DDBJ whole genome shotgun (WGS) entry which is preliminary data.</text>
</comment>
<dbReference type="AlphaFoldDB" id="A0A2W5QL49"/>